<dbReference type="CDD" id="cd00041">
    <property type="entry name" value="CUB"/>
    <property type="match status" value="1"/>
</dbReference>
<proteinExistence type="predicted"/>
<reference evidence="9 10" key="1">
    <citation type="submission" date="2025-05" db="UniProtKB">
        <authorList>
            <consortium name="RefSeq"/>
        </authorList>
    </citation>
    <scope>IDENTIFICATION</scope>
</reference>
<keyword evidence="5" id="KW-0472">Membrane</keyword>
<feature type="region of interest" description="Disordered" evidence="4">
    <location>
        <begin position="267"/>
        <end position="369"/>
    </location>
</feature>
<evidence type="ECO:0000313" key="9">
    <source>
        <dbReference type="RefSeq" id="XP_005108827.1"/>
    </source>
</evidence>
<sequence>MRALRRTSSGRSVSTPVLSFVLVFTAGGLVDSVTGAYCGRTEYEAYPSGSLTFSSPGFTNSFRSDEGYDVNLYCEYTFKSYYERDGVKLVVTKSNISPRTRYVRCTDKVRVFDGTSTDAALLGEFCGTETPTFESTGNTLLMLFETDNVDNDDYRGFTLEYEALDWGGSESSSSSSFSAGTIVAACIPAIVIYAILFLVVYKKCKNAQRIRRNLAATGHTPEDLRNAMVTMLDQASRGPLLTPQQRQQHRRCREPIPLTNIMMSHMDASAASHQAEESRRRGRVRHPAGDINAEPISVEEMPPLLQTDQNGRDPDHHHLHHHHYHNHHQHRSRSAGHRHHCPPEGGSGSRSHSPQVFTPDPSGVYYEGDIDEHGVLHPWHQGGEEEEEEGNVGYHPHPLRHPAPSSSHPAAPSSSSSGHHYLNHTHLEDDRRSRHSGGGGRHSPYTSGQDSPHGSVSGRGSPYRHRNSPRIPTPLDAEGQTLTYYGMIDQGEGQAAPPPPPPVYVISPQEDIHTSDIDLTAPPPSYEDAASGKYAPNP</sequence>
<dbReference type="Pfam" id="PF00431">
    <property type="entry name" value="CUB"/>
    <property type="match status" value="1"/>
</dbReference>
<feature type="chain" id="PRO_5045023444" evidence="6">
    <location>
        <begin position="36"/>
        <end position="538"/>
    </location>
</feature>
<feature type="compositionally biased region" description="Polar residues" evidence="4">
    <location>
        <begin position="444"/>
        <end position="454"/>
    </location>
</feature>
<feature type="transmembrane region" description="Helical" evidence="5">
    <location>
        <begin position="179"/>
        <end position="201"/>
    </location>
</feature>
<dbReference type="InterPro" id="IPR000859">
    <property type="entry name" value="CUB_dom"/>
</dbReference>
<name>A0ABM1W157_APLCA</name>
<evidence type="ECO:0000256" key="6">
    <source>
        <dbReference type="SAM" id="SignalP"/>
    </source>
</evidence>
<accession>A0ABM1W157</accession>
<evidence type="ECO:0000259" key="7">
    <source>
        <dbReference type="PROSITE" id="PS01180"/>
    </source>
</evidence>
<evidence type="ECO:0000256" key="4">
    <source>
        <dbReference type="SAM" id="MobiDB-lite"/>
    </source>
</evidence>
<dbReference type="InterPro" id="IPR035914">
    <property type="entry name" value="Sperma_CUB_dom_sf"/>
</dbReference>
<evidence type="ECO:0000256" key="5">
    <source>
        <dbReference type="SAM" id="Phobius"/>
    </source>
</evidence>
<keyword evidence="8" id="KW-1185">Reference proteome</keyword>
<evidence type="ECO:0000313" key="8">
    <source>
        <dbReference type="Proteomes" id="UP000694888"/>
    </source>
</evidence>
<organism evidence="8 10">
    <name type="scientific">Aplysia californica</name>
    <name type="common">California sea hare</name>
    <dbReference type="NCBI Taxonomy" id="6500"/>
    <lineage>
        <taxon>Eukaryota</taxon>
        <taxon>Metazoa</taxon>
        <taxon>Spiralia</taxon>
        <taxon>Lophotrochozoa</taxon>
        <taxon>Mollusca</taxon>
        <taxon>Gastropoda</taxon>
        <taxon>Heterobranchia</taxon>
        <taxon>Euthyneura</taxon>
        <taxon>Tectipleura</taxon>
        <taxon>Aplysiida</taxon>
        <taxon>Aplysioidea</taxon>
        <taxon>Aplysiidae</taxon>
        <taxon>Aplysia</taxon>
    </lineage>
</organism>
<dbReference type="GeneID" id="101854753"/>
<feature type="compositionally biased region" description="Basic residues" evidence="4">
    <location>
        <begin position="317"/>
        <end position="340"/>
    </location>
</feature>
<keyword evidence="6" id="KW-0732">Signal</keyword>
<protein>
    <submittedName>
        <fullName evidence="9 10">Uncharacterized protein LOC101854753 isoform X1</fullName>
    </submittedName>
</protein>
<dbReference type="Proteomes" id="UP000694888">
    <property type="component" value="Unplaced"/>
</dbReference>
<dbReference type="RefSeq" id="XP_005108827.1">
    <property type="nucleotide sequence ID" value="XM_005108770.3"/>
</dbReference>
<dbReference type="Gene3D" id="2.60.120.290">
    <property type="entry name" value="Spermadhesin, CUB domain"/>
    <property type="match status" value="1"/>
</dbReference>
<dbReference type="SMART" id="SM00042">
    <property type="entry name" value="CUB"/>
    <property type="match status" value="1"/>
</dbReference>
<feature type="signal peptide" evidence="6">
    <location>
        <begin position="1"/>
        <end position="35"/>
    </location>
</feature>
<gene>
    <name evidence="9 10" type="primary">LOC101854753</name>
</gene>
<feature type="region of interest" description="Disordered" evidence="4">
    <location>
        <begin position="382"/>
        <end position="477"/>
    </location>
</feature>
<evidence type="ECO:0000256" key="2">
    <source>
        <dbReference type="ARBA" id="ARBA00023157"/>
    </source>
</evidence>
<feature type="region of interest" description="Disordered" evidence="4">
    <location>
        <begin position="489"/>
        <end position="538"/>
    </location>
</feature>
<evidence type="ECO:0000313" key="10">
    <source>
        <dbReference type="RefSeq" id="XP_035828400.1"/>
    </source>
</evidence>
<keyword evidence="2" id="KW-1015">Disulfide bond</keyword>
<keyword evidence="5" id="KW-1133">Transmembrane helix</keyword>
<keyword evidence="1" id="KW-0677">Repeat</keyword>
<feature type="compositionally biased region" description="Low complexity" evidence="4">
    <location>
        <begin position="402"/>
        <end position="420"/>
    </location>
</feature>
<evidence type="ECO:0000256" key="1">
    <source>
        <dbReference type="ARBA" id="ARBA00022737"/>
    </source>
</evidence>
<feature type="domain" description="CUB" evidence="7">
    <location>
        <begin position="38"/>
        <end position="164"/>
    </location>
</feature>
<dbReference type="PANTHER" id="PTHR24251">
    <property type="entry name" value="OVOCHYMASE-RELATED"/>
    <property type="match status" value="1"/>
</dbReference>
<dbReference type="SUPFAM" id="SSF49854">
    <property type="entry name" value="Spermadhesin, CUB domain"/>
    <property type="match status" value="1"/>
</dbReference>
<keyword evidence="5" id="KW-0812">Transmembrane</keyword>
<evidence type="ECO:0000256" key="3">
    <source>
        <dbReference type="PROSITE-ProRule" id="PRU00059"/>
    </source>
</evidence>
<dbReference type="RefSeq" id="XP_035828400.1">
    <property type="nucleotide sequence ID" value="XM_035972507.1"/>
</dbReference>
<dbReference type="PROSITE" id="PS01180">
    <property type="entry name" value="CUB"/>
    <property type="match status" value="1"/>
</dbReference>
<comment type="caution">
    <text evidence="3">Lacks conserved residue(s) required for the propagation of feature annotation.</text>
</comment>